<gene>
    <name evidence="3" type="ORF">UFOPK3026_00520</name>
</gene>
<reference evidence="3" key="1">
    <citation type="submission" date="2020-05" db="EMBL/GenBank/DDBJ databases">
        <authorList>
            <person name="Chiriac C."/>
            <person name="Salcher M."/>
            <person name="Ghai R."/>
            <person name="Kavagutti S V."/>
        </authorList>
    </citation>
    <scope>NUCLEOTIDE SEQUENCE</scope>
</reference>
<dbReference type="EMBL" id="CAFAAP010000060">
    <property type="protein sequence ID" value="CAB4800366.1"/>
    <property type="molecule type" value="Genomic_DNA"/>
</dbReference>
<dbReference type="AlphaFoldDB" id="A0A6J6XYV8"/>
<sequence>MLSSDTFGVGERLVFVHGFTQTKDSWRSITKTMSNENEIVLIDAPNHGDSNDISLNLETGANAIIDAGEDATYIGYSLGARLCLTAALSNPKHVKRLVLISGTAGIEDSVERQNRIASDEKLANRITQIGVPTFINEWLSLPMFAGLTPETNQREMRICNTATALASSLRLCGAGKQQPTWSRLKELTMPVLIIAGQMDTKFVELAKRMADLVGSQAQLKIIANSGHTPHLEQPGQFLEILQSFLKH</sequence>
<dbReference type="PANTHER" id="PTHR42916">
    <property type="entry name" value="2-SUCCINYL-5-ENOLPYRUVYL-6-HYDROXY-3-CYCLOHEXENE-1-CARBOXYLATE SYNTHASE"/>
    <property type="match status" value="1"/>
</dbReference>
<dbReference type="PANTHER" id="PTHR42916:SF1">
    <property type="entry name" value="PROTEIN PHYLLO, CHLOROPLASTIC"/>
    <property type="match status" value="1"/>
</dbReference>
<evidence type="ECO:0000256" key="1">
    <source>
        <dbReference type="ARBA" id="ARBA00023239"/>
    </source>
</evidence>
<evidence type="ECO:0000313" key="3">
    <source>
        <dbReference type="EMBL" id="CAB4800366.1"/>
    </source>
</evidence>
<name>A0A6J6XYV8_9ZZZZ</name>
<dbReference type="Pfam" id="PF12697">
    <property type="entry name" value="Abhydrolase_6"/>
    <property type="match status" value="1"/>
</dbReference>
<feature type="domain" description="AB hydrolase-1" evidence="2">
    <location>
        <begin position="13"/>
        <end position="239"/>
    </location>
</feature>
<dbReference type="SUPFAM" id="SSF53474">
    <property type="entry name" value="alpha/beta-Hydrolases"/>
    <property type="match status" value="1"/>
</dbReference>
<dbReference type="InterPro" id="IPR000073">
    <property type="entry name" value="AB_hydrolase_1"/>
</dbReference>
<proteinExistence type="predicted"/>
<protein>
    <submittedName>
        <fullName evidence="3">Unannotated protein</fullName>
    </submittedName>
</protein>
<organism evidence="3">
    <name type="scientific">freshwater metagenome</name>
    <dbReference type="NCBI Taxonomy" id="449393"/>
    <lineage>
        <taxon>unclassified sequences</taxon>
        <taxon>metagenomes</taxon>
        <taxon>ecological metagenomes</taxon>
    </lineage>
</organism>
<dbReference type="GO" id="GO:0016829">
    <property type="term" value="F:lyase activity"/>
    <property type="evidence" value="ECO:0007669"/>
    <property type="project" value="UniProtKB-KW"/>
</dbReference>
<evidence type="ECO:0000259" key="2">
    <source>
        <dbReference type="Pfam" id="PF12697"/>
    </source>
</evidence>
<dbReference type="InterPro" id="IPR029058">
    <property type="entry name" value="AB_hydrolase_fold"/>
</dbReference>
<accession>A0A6J6XYV8</accession>
<keyword evidence="1" id="KW-0456">Lyase</keyword>
<dbReference type="Gene3D" id="3.40.50.1820">
    <property type="entry name" value="alpha/beta hydrolase"/>
    <property type="match status" value="1"/>
</dbReference>